<dbReference type="CDD" id="cd11614">
    <property type="entry name" value="SAF_CpaB_FlgA_like"/>
    <property type="match status" value="1"/>
</dbReference>
<dbReference type="GO" id="GO:0044780">
    <property type="term" value="P:bacterial-type flagellum assembly"/>
    <property type="evidence" value="ECO:0007669"/>
    <property type="project" value="InterPro"/>
</dbReference>
<protein>
    <submittedName>
        <fullName evidence="2">Flagella basal body P-ring formation protein FlgA</fullName>
    </submittedName>
</protein>
<dbReference type="Gene3D" id="2.30.30.760">
    <property type="match status" value="1"/>
</dbReference>
<dbReference type="NCBIfam" id="TIGR03170">
    <property type="entry name" value="flgA_cterm"/>
    <property type="match status" value="1"/>
</dbReference>
<keyword evidence="2" id="KW-0966">Cell projection</keyword>
<dbReference type="InterPro" id="IPR017585">
    <property type="entry name" value="SAF_FlgA"/>
</dbReference>
<name>A0A1F7RKY2_9BACT</name>
<organism evidence="2 3">
    <name type="scientific">Candidatus Schekmanbacteria bacterium RBG_13_48_7</name>
    <dbReference type="NCBI Taxonomy" id="1817878"/>
    <lineage>
        <taxon>Bacteria</taxon>
        <taxon>Candidatus Schekmaniibacteriota</taxon>
    </lineage>
</organism>
<reference evidence="2 3" key="1">
    <citation type="journal article" date="2016" name="Nat. Commun.">
        <title>Thousands of microbial genomes shed light on interconnected biogeochemical processes in an aquifer system.</title>
        <authorList>
            <person name="Anantharaman K."/>
            <person name="Brown C.T."/>
            <person name="Hug L.A."/>
            <person name="Sharon I."/>
            <person name="Castelle C.J."/>
            <person name="Probst A.J."/>
            <person name="Thomas B.C."/>
            <person name="Singh A."/>
            <person name="Wilkins M.J."/>
            <person name="Karaoz U."/>
            <person name="Brodie E.L."/>
            <person name="Williams K.H."/>
            <person name="Hubbard S.S."/>
            <person name="Banfield J.F."/>
        </authorList>
    </citation>
    <scope>NUCLEOTIDE SEQUENCE [LARGE SCALE GENOMIC DNA]</scope>
</reference>
<dbReference type="Gene3D" id="3.90.1210.10">
    <property type="entry name" value="Antifreeze-like/N-acetylneuraminic acid synthase C-terminal domain"/>
    <property type="match status" value="1"/>
</dbReference>
<dbReference type="AlphaFoldDB" id="A0A1F7RKY2"/>
<gene>
    <name evidence="2" type="ORF">A2161_00635</name>
</gene>
<comment type="caution">
    <text evidence="2">The sequence shown here is derived from an EMBL/GenBank/DDBJ whole genome shotgun (WGS) entry which is preliminary data.</text>
</comment>
<dbReference type="Proteomes" id="UP000179266">
    <property type="component" value="Unassembled WGS sequence"/>
</dbReference>
<dbReference type="Pfam" id="PF13144">
    <property type="entry name" value="ChapFlgA"/>
    <property type="match status" value="1"/>
</dbReference>
<dbReference type="InterPro" id="IPR039246">
    <property type="entry name" value="Flagellar_FlgA"/>
</dbReference>
<dbReference type="EMBL" id="MGDD01000337">
    <property type="protein sequence ID" value="OGL41980.1"/>
    <property type="molecule type" value="Genomic_DNA"/>
</dbReference>
<dbReference type="PANTHER" id="PTHR36307">
    <property type="entry name" value="FLAGELLA BASAL BODY P-RING FORMATION PROTEIN FLGA"/>
    <property type="match status" value="1"/>
</dbReference>
<evidence type="ECO:0000259" key="1">
    <source>
        <dbReference type="Pfam" id="PF13144"/>
    </source>
</evidence>
<sequence length="313" mass="35254">MKIIIILIILSGCVSQLMAEPIEVSLKNEVHVKGIYFMLKDVTDSGKLPEHLRELVLGRSPTFGTVRTTDKNHLQLMLRKSGITSEEVKITGNSDIRITRDFKKIDRFTIQKNILQFFIDWGKKHGREIKVQKINLSGDVNVPDMPISWNVELNDSITHSGLYRLTVNFEASDQEIIPLRCSAFINVFGFVPVAKSRIEKECVINQSHYTWENRELDKYAAHYPASDKDIIGMVIKNSQPAGSIISFESLRSSDAVMKGDYVIVMLNEKGICIKGSGTAMENCVPGDIIRITLRGSDKELEGILKPGNYVELR</sequence>
<dbReference type="PANTHER" id="PTHR36307:SF1">
    <property type="entry name" value="FLAGELLA BASAL BODY P-RING FORMATION PROTEIN FLGA"/>
    <property type="match status" value="1"/>
</dbReference>
<feature type="domain" description="Flagella basal body P-ring formation protein FlgA SAF" evidence="1">
    <location>
        <begin position="191"/>
        <end position="310"/>
    </location>
</feature>
<evidence type="ECO:0000313" key="2">
    <source>
        <dbReference type="EMBL" id="OGL41980.1"/>
    </source>
</evidence>
<accession>A0A1F7RKY2</accession>
<proteinExistence type="predicted"/>
<keyword evidence="2" id="KW-0282">Flagellum</keyword>
<keyword evidence="2" id="KW-0969">Cilium</keyword>
<evidence type="ECO:0000313" key="3">
    <source>
        <dbReference type="Proteomes" id="UP000179266"/>
    </source>
</evidence>